<evidence type="ECO:0008006" key="5">
    <source>
        <dbReference type="Google" id="ProtNLM"/>
    </source>
</evidence>
<dbReference type="Proteomes" id="UP000679848">
    <property type="component" value="Chromosome"/>
</dbReference>
<name>A0A810QL27_9FIRM</name>
<evidence type="ECO:0000259" key="2">
    <source>
        <dbReference type="Pfam" id="PF21522"/>
    </source>
</evidence>
<dbReference type="Gene3D" id="3.30.420.40">
    <property type="match status" value="2"/>
</dbReference>
<evidence type="ECO:0000313" key="3">
    <source>
        <dbReference type="EMBL" id="BCK85033.1"/>
    </source>
</evidence>
<evidence type="ECO:0000313" key="4">
    <source>
        <dbReference type="Proteomes" id="UP000679848"/>
    </source>
</evidence>
<dbReference type="GeneID" id="78199077"/>
<accession>A0A810QL27</accession>
<sequence>MLFPVDHGNSSIKTVNFVFSSGLADYPIRPPVDTDILEYGGKYWTLSGKRISYMRDKTKDDRYFILTLFAIAKELQKSDTMSPMVETDLAVGLPPEHYALRQRFAEYFKRGTVNFVFNGTPVCLVIRHVLVYPQAYAAVVPQAARLKEIPRTFIIDIGGFTTDVMLLRNSVPDMQFCRSLEMGVIHMSNDIIGRVNAMYDMKIEDDHIVDIIQGRSTTLSAEVQEVVFATVRSYANGILDKLRELQVDLRANPAIFIGGGSILFQNFIEESSQVAQADFVLDSKANAIGYGMLATAQLRRMTQQNHGGEFFAEG</sequence>
<dbReference type="Pfam" id="PF21522">
    <property type="entry name" value="MreB-like_C"/>
    <property type="match status" value="1"/>
</dbReference>
<organism evidence="3 4">
    <name type="scientific">Pusillibacter faecalis</name>
    <dbReference type="NCBI Taxonomy" id="2714358"/>
    <lineage>
        <taxon>Bacteria</taxon>
        <taxon>Bacillati</taxon>
        <taxon>Bacillota</taxon>
        <taxon>Clostridia</taxon>
        <taxon>Eubacteriales</taxon>
        <taxon>Oscillospiraceae</taxon>
        <taxon>Pusillibacter</taxon>
    </lineage>
</organism>
<evidence type="ECO:0000259" key="1">
    <source>
        <dbReference type="Pfam" id="PF17989"/>
    </source>
</evidence>
<dbReference type="KEGG" id="pfaa:MM59RIKEN_23520"/>
<feature type="domain" description="Actin-like protein N-terminal" evidence="1">
    <location>
        <begin position="50"/>
        <end position="136"/>
    </location>
</feature>
<dbReference type="SUPFAM" id="SSF53067">
    <property type="entry name" value="Actin-like ATPase domain"/>
    <property type="match status" value="2"/>
</dbReference>
<keyword evidence="4" id="KW-1185">Reference proteome</keyword>
<reference evidence="3" key="1">
    <citation type="submission" date="2020-09" db="EMBL/GenBank/DDBJ databases">
        <title>New species isolated from human feces.</title>
        <authorList>
            <person name="Kitahara M."/>
            <person name="Shigeno Y."/>
            <person name="Shime M."/>
            <person name="Matsumoto Y."/>
            <person name="Nakamura S."/>
            <person name="Motooka D."/>
            <person name="Fukuoka S."/>
            <person name="Nishikawa H."/>
            <person name="Benno Y."/>
        </authorList>
    </citation>
    <scope>NUCLEOTIDE SEQUENCE</scope>
    <source>
        <strain evidence="3">MM59</strain>
    </source>
</reference>
<dbReference type="InterPro" id="IPR049067">
    <property type="entry name" value="MreB-like_C"/>
</dbReference>
<dbReference type="Pfam" id="PF17989">
    <property type="entry name" value="ALP_N"/>
    <property type="match status" value="1"/>
</dbReference>
<dbReference type="InterPro" id="IPR040607">
    <property type="entry name" value="ALP_N"/>
</dbReference>
<proteinExistence type="predicted"/>
<feature type="domain" description="Actin homologue MreB-like C-terminal" evidence="2">
    <location>
        <begin position="154"/>
        <end position="270"/>
    </location>
</feature>
<dbReference type="AlphaFoldDB" id="A0A810QL27"/>
<dbReference type="InterPro" id="IPR043129">
    <property type="entry name" value="ATPase_NBD"/>
</dbReference>
<protein>
    <recommendedName>
        <fullName evidence="5">ParM/StbA family protein</fullName>
    </recommendedName>
</protein>
<gene>
    <name evidence="3" type="ORF">MM59RIKEN_23520</name>
</gene>
<dbReference type="EMBL" id="AP023420">
    <property type="protein sequence ID" value="BCK85033.1"/>
    <property type="molecule type" value="Genomic_DNA"/>
</dbReference>
<dbReference type="CDD" id="cd10227">
    <property type="entry name" value="ASKHA_NBD_ParM-like"/>
    <property type="match status" value="1"/>
</dbReference>
<dbReference type="RefSeq" id="WP_050624435.1">
    <property type="nucleotide sequence ID" value="NZ_AP023420.1"/>
</dbReference>